<dbReference type="PANTHER" id="PTHR28309">
    <property type="entry name" value="REQUIRED FOR EXCISION 1-B DOMAIN-CONTAINING PROTEIN"/>
    <property type="match status" value="1"/>
</dbReference>
<gene>
    <name evidence="2" type="ORF">KFL_005630080</name>
</gene>
<dbReference type="Pfam" id="PF14966">
    <property type="entry name" value="DNA_repr_REX1B"/>
    <property type="match status" value="1"/>
</dbReference>
<dbReference type="InterPro" id="IPR039491">
    <property type="entry name" value="REX1-B"/>
</dbReference>
<evidence type="ECO:0000313" key="2">
    <source>
        <dbReference type="EMBL" id="GAQ89795.1"/>
    </source>
</evidence>
<dbReference type="Proteomes" id="UP000054558">
    <property type="component" value="Unassembled WGS sequence"/>
</dbReference>
<evidence type="ECO:0000313" key="3">
    <source>
        <dbReference type="Proteomes" id="UP000054558"/>
    </source>
</evidence>
<dbReference type="OrthoDB" id="434723at2759"/>
<dbReference type="EMBL" id="DF237512">
    <property type="protein sequence ID" value="GAQ89795.1"/>
    <property type="molecule type" value="Genomic_DNA"/>
</dbReference>
<reference evidence="2 3" key="1">
    <citation type="journal article" date="2014" name="Nat. Commun.">
        <title>Klebsormidium flaccidum genome reveals primary factors for plant terrestrial adaptation.</title>
        <authorList>
            <person name="Hori K."/>
            <person name="Maruyama F."/>
            <person name="Fujisawa T."/>
            <person name="Togashi T."/>
            <person name="Yamamoto N."/>
            <person name="Seo M."/>
            <person name="Sato S."/>
            <person name="Yamada T."/>
            <person name="Mori H."/>
            <person name="Tajima N."/>
            <person name="Moriyama T."/>
            <person name="Ikeuchi M."/>
            <person name="Watanabe M."/>
            <person name="Wada H."/>
            <person name="Kobayashi K."/>
            <person name="Saito M."/>
            <person name="Masuda T."/>
            <person name="Sasaki-Sekimoto Y."/>
            <person name="Mashiguchi K."/>
            <person name="Awai K."/>
            <person name="Shimojima M."/>
            <person name="Masuda S."/>
            <person name="Iwai M."/>
            <person name="Nobusawa T."/>
            <person name="Narise T."/>
            <person name="Kondo S."/>
            <person name="Saito H."/>
            <person name="Sato R."/>
            <person name="Murakawa M."/>
            <person name="Ihara Y."/>
            <person name="Oshima-Yamada Y."/>
            <person name="Ohtaka K."/>
            <person name="Satoh M."/>
            <person name="Sonobe K."/>
            <person name="Ishii M."/>
            <person name="Ohtani R."/>
            <person name="Kanamori-Sato M."/>
            <person name="Honoki R."/>
            <person name="Miyazaki D."/>
            <person name="Mochizuki H."/>
            <person name="Umetsu J."/>
            <person name="Higashi K."/>
            <person name="Shibata D."/>
            <person name="Kamiya Y."/>
            <person name="Sato N."/>
            <person name="Nakamura Y."/>
            <person name="Tabata S."/>
            <person name="Ida S."/>
            <person name="Kurokawa K."/>
            <person name="Ohta H."/>
        </authorList>
    </citation>
    <scope>NUCLEOTIDE SEQUENCE [LARGE SCALE GENOMIC DNA]</scope>
    <source>
        <strain evidence="2 3">NIES-2285</strain>
    </source>
</reference>
<dbReference type="AlphaFoldDB" id="A0A1Y1IG24"/>
<sequence>MGNEQLPSEAPISMEEEIAVGGEPKQGPQTNAVAKLLCEVMAVQAERVKTYGEFEQGFATYRTSDDEQSYVALCQHVTQKFKDCSQQIIQIEAALKEADVNRADLAETLRALQSQEKKKLHMTAVLQVLKKAGRPSERSSELREQLRRQQGHQCLSEAALNGAAAQSGGLTESQEEAEYEAAVGEATQGVQDAVTEINEKLEEIRYELADLEEPAEADGLEKPAERGAVAGDGLQAEGEGLQPSIGQ</sequence>
<dbReference type="OMA" id="LCNEITV"/>
<protein>
    <submittedName>
        <fullName evidence="2">Uncharacterized protein</fullName>
    </submittedName>
</protein>
<dbReference type="PANTHER" id="PTHR28309:SF1">
    <property type="entry name" value="REQUIRED FOR EXCISION 1-B DOMAIN-CONTAINING PROTEIN"/>
    <property type="match status" value="1"/>
</dbReference>
<accession>A0A1Y1IG24</accession>
<feature type="region of interest" description="Disordered" evidence="1">
    <location>
        <begin position="1"/>
        <end position="28"/>
    </location>
</feature>
<proteinExistence type="predicted"/>
<evidence type="ECO:0000256" key="1">
    <source>
        <dbReference type="SAM" id="MobiDB-lite"/>
    </source>
</evidence>
<name>A0A1Y1IG24_KLENI</name>
<keyword evidence="3" id="KW-1185">Reference proteome</keyword>
<feature type="region of interest" description="Disordered" evidence="1">
    <location>
        <begin position="210"/>
        <end position="247"/>
    </location>
</feature>
<organism evidence="2 3">
    <name type="scientific">Klebsormidium nitens</name>
    <name type="common">Green alga</name>
    <name type="synonym">Ulothrix nitens</name>
    <dbReference type="NCBI Taxonomy" id="105231"/>
    <lineage>
        <taxon>Eukaryota</taxon>
        <taxon>Viridiplantae</taxon>
        <taxon>Streptophyta</taxon>
        <taxon>Klebsormidiophyceae</taxon>
        <taxon>Klebsormidiales</taxon>
        <taxon>Klebsormidiaceae</taxon>
        <taxon>Klebsormidium</taxon>
    </lineage>
</organism>